<dbReference type="KEGG" id="lpd:AYR62_14085"/>
<dbReference type="InterPro" id="IPR006442">
    <property type="entry name" value="Antitoxin_Phd/YefM"/>
</dbReference>
<accession>A0A1B2IWZ8</accession>
<evidence type="ECO:0000313" key="3">
    <source>
        <dbReference type="EMBL" id="ANZ66563.1"/>
    </source>
</evidence>
<evidence type="ECO:0000256" key="2">
    <source>
        <dbReference type="RuleBase" id="RU362080"/>
    </source>
</evidence>
<dbReference type="SUPFAM" id="SSF143120">
    <property type="entry name" value="YefM-like"/>
    <property type="match status" value="1"/>
</dbReference>
<evidence type="ECO:0000313" key="4">
    <source>
        <dbReference type="Proteomes" id="UP000093267"/>
    </source>
</evidence>
<organism evidence="3 4">
    <name type="scientific">Secundilactobacillus paracollinoides</name>
    <dbReference type="NCBI Taxonomy" id="240427"/>
    <lineage>
        <taxon>Bacteria</taxon>
        <taxon>Bacillati</taxon>
        <taxon>Bacillota</taxon>
        <taxon>Bacilli</taxon>
        <taxon>Lactobacillales</taxon>
        <taxon>Lactobacillaceae</taxon>
        <taxon>Secundilactobacillus</taxon>
    </lineage>
</organism>
<dbReference type="PANTHER" id="PTHR33713:SF6">
    <property type="entry name" value="ANTITOXIN YEFM"/>
    <property type="match status" value="1"/>
</dbReference>
<dbReference type="Proteomes" id="UP000093267">
    <property type="component" value="Chromosome"/>
</dbReference>
<dbReference type="Gene3D" id="3.40.1620.10">
    <property type="entry name" value="YefM-like domain"/>
    <property type="match status" value="1"/>
</dbReference>
<keyword evidence="4" id="KW-1185">Reference proteome</keyword>
<sequence length="83" mass="9513">MQTVPLETINNHLDDYLTQLTANADPILITNHDDSDSAVLMSKNDYDRMVETMRILSNPALMAKIRRGRQQIADIESKKRSRL</sequence>
<comment type="similarity">
    <text evidence="1 2">Belongs to the phD/YefM antitoxin family.</text>
</comment>
<gene>
    <name evidence="3" type="ORF">AYR63_05060</name>
</gene>
<dbReference type="OrthoDB" id="9802003at2"/>
<dbReference type="Pfam" id="PF02604">
    <property type="entry name" value="PhdYeFM_antitox"/>
    <property type="match status" value="1"/>
</dbReference>
<evidence type="ECO:0000256" key="1">
    <source>
        <dbReference type="ARBA" id="ARBA00009981"/>
    </source>
</evidence>
<protein>
    <recommendedName>
        <fullName evidence="2">Antitoxin</fullName>
    </recommendedName>
</protein>
<dbReference type="RefSeq" id="WP_065901902.1">
    <property type="nucleotide sequence ID" value="NZ_CP014912.1"/>
</dbReference>
<dbReference type="EMBL" id="CP014924">
    <property type="protein sequence ID" value="ANZ66563.1"/>
    <property type="molecule type" value="Genomic_DNA"/>
</dbReference>
<reference evidence="3 4" key="1">
    <citation type="submission" date="2016-03" db="EMBL/GenBank/DDBJ databases">
        <title>Pediococcus and Lactobacillus from brewery environment - whole genome sequencing and assembly.</title>
        <authorList>
            <person name="Behr J."/>
            <person name="Geissler A.J."/>
            <person name="Vogel R.F."/>
        </authorList>
    </citation>
    <scope>NUCLEOTIDE SEQUENCE [LARGE SCALE GENOMIC DNA]</scope>
    <source>
        <strain evidence="3 4">TMW 1.1995</strain>
    </source>
</reference>
<proteinExistence type="inferred from homology"/>
<dbReference type="InterPro" id="IPR036165">
    <property type="entry name" value="YefM-like_sf"/>
</dbReference>
<dbReference type="AlphaFoldDB" id="A0A1B2IWZ8"/>
<dbReference type="InterPro" id="IPR051405">
    <property type="entry name" value="phD/YefM_antitoxin"/>
</dbReference>
<dbReference type="PANTHER" id="PTHR33713">
    <property type="entry name" value="ANTITOXIN YAFN-RELATED"/>
    <property type="match status" value="1"/>
</dbReference>
<name>A0A1B2IWZ8_9LACO</name>
<comment type="function">
    <text evidence="2">Antitoxin component of a type II toxin-antitoxin (TA) system.</text>
</comment>
<dbReference type="NCBIfam" id="TIGR01552">
    <property type="entry name" value="phd_fam"/>
    <property type="match status" value="1"/>
</dbReference>